<dbReference type="SUPFAM" id="SSF51695">
    <property type="entry name" value="PLC-like phosphodiesterases"/>
    <property type="match status" value="1"/>
</dbReference>
<accession>A0ABW4FKK7</accession>
<evidence type="ECO:0000256" key="3">
    <source>
        <dbReference type="ARBA" id="ARBA00022729"/>
    </source>
</evidence>
<evidence type="ECO:0000313" key="8">
    <source>
        <dbReference type="EMBL" id="MFD1530743.1"/>
    </source>
</evidence>
<dbReference type="EC" id="3.1.4.46" evidence="2"/>
<organism evidence="8 9">
    <name type="scientific">Pseudonocardia aurantiaca</name>
    <dbReference type="NCBI Taxonomy" id="75290"/>
    <lineage>
        <taxon>Bacteria</taxon>
        <taxon>Bacillati</taxon>
        <taxon>Actinomycetota</taxon>
        <taxon>Actinomycetes</taxon>
        <taxon>Pseudonocardiales</taxon>
        <taxon>Pseudonocardiaceae</taxon>
        <taxon>Pseudonocardia</taxon>
    </lineage>
</organism>
<evidence type="ECO:0000256" key="5">
    <source>
        <dbReference type="ARBA" id="ARBA00022801"/>
    </source>
</evidence>
<name>A0ABW4FKK7_9PSEU</name>
<comment type="caution">
    <text evidence="8">The sequence shown here is derived from an EMBL/GenBank/DDBJ whole genome shotgun (WGS) entry which is preliminary data.</text>
</comment>
<comment type="similarity">
    <text evidence="1">Belongs to the glycerophosphoryl diester phosphodiesterase family.</text>
</comment>
<dbReference type="RefSeq" id="WP_379659783.1">
    <property type="nucleotide sequence ID" value="NZ_BAAAJG010000002.1"/>
</dbReference>
<feature type="domain" description="GP-PDE" evidence="7">
    <location>
        <begin position="39"/>
        <end position="364"/>
    </location>
</feature>
<dbReference type="PANTHER" id="PTHR43620:SF7">
    <property type="entry name" value="GLYCEROPHOSPHODIESTER PHOSPHODIESTERASE GDPD5-RELATED"/>
    <property type="match status" value="1"/>
</dbReference>
<keyword evidence="4" id="KW-0319">Glycerol metabolism</keyword>
<dbReference type="PANTHER" id="PTHR43620">
    <property type="entry name" value="GLYCEROPHOSPHORYL DIESTER PHOSPHODIESTERASE"/>
    <property type="match status" value="1"/>
</dbReference>
<dbReference type="InterPro" id="IPR030395">
    <property type="entry name" value="GP_PDE_dom"/>
</dbReference>
<dbReference type="Pfam" id="PF03009">
    <property type="entry name" value="GDPD"/>
    <property type="match status" value="1"/>
</dbReference>
<keyword evidence="5" id="KW-0378">Hydrolase</keyword>
<evidence type="ECO:0000313" key="9">
    <source>
        <dbReference type="Proteomes" id="UP001597145"/>
    </source>
</evidence>
<dbReference type="PROSITE" id="PS51704">
    <property type="entry name" value="GP_PDE"/>
    <property type="match status" value="1"/>
</dbReference>
<proteinExistence type="inferred from homology"/>
<dbReference type="CDD" id="cd08602">
    <property type="entry name" value="GDPD_ScGlpQ1_like"/>
    <property type="match status" value="1"/>
</dbReference>
<dbReference type="Gene3D" id="3.20.20.190">
    <property type="entry name" value="Phosphatidylinositol (PI) phosphodiesterase"/>
    <property type="match status" value="1"/>
</dbReference>
<reference evidence="9" key="1">
    <citation type="journal article" date="2019" name="Int. J. Syst. Evol. Microbiol.">
        <title>The Global Catalogue of Microorganisms (GCM) 10K type strain sequencing project: providing services to taxonomists for standard genome sequencing and annotation.</title>
        <authorList>
            <consortium name="The Broad Institute Genomics Platform"/>
            <consortium name="The Broad Institute Genome Sequencing Center for Infectious Disease"/>
            <person name="Wu L."/>
            <person name="Ma J."/>
        </authorList>
    </citation>
    <scope>NUCLEOTIDE SEQUENCE [LARGE SCALE GENOMIC DNA]</scope>
    <source>
        <strain evidence="9">JCM 12165</strain>
    </source>
</reference>
<dbReference type="Proteomes" id="UP001597145">
    <property type="component" value="Unassembled WGS sequence"/>
</dbReference>
<evidence type="ECO:0000256" key="2">
    <source>
        <dbReference type="ARBA" id="ARBA00012247"/>
    </source>
</evidence>
<keyword evidence="9" id="KW-1185">Reference proteome</keyword>
<evidence type="ECO:0000256" key="1">
    <source>
        <dbReference type="ARBA" id="ARBA00007277"/>
    </source>
</evidence>
<evidence type="ECO:0000256" key="6">
    <source>
        <dbReference type="ARBA" id="ARBA00047512"/>
    </source>
</evidence>
<comment type="catalytic activity">
    <reaction evidence="6">
        <text>a sn-glycero-3-phosphodiester + H2O = an alcohol + sn-glycerol 3-phosphate + H(+)</text>
        <dbReference type="Rhea" id="RHEA:12969"/>
        <dbReference type="ChEBI" id="CHEBI:15377"/>
        <dbReference type="ChEBI" id="CHEBI:15378"/>
        <dbReference type="ChEBI" id="CHEBI:30879"/>
        <dbReference type="ChEBI" id="CHEBI:57597"/>
        <dbReference type="ChEBI" id="CHEBI:83408"/>
        <dbReference type="EC" id="3.1.4.46"/>
    </reaction>
</comment>
<sequence>MPSPARGLAVVALALAVLALIVGPAAPAALADGSESAAPLVIGHRGASAYRPEHTLASYELAARMGADYIEPDLVTTSDGVLVARHEPEIGGTTDVGRHPEFAERRTTKTIDGVEYSGWFTEDFTLAELKKLRATERIPATRQENTIWNGRFEIPTFAEVLDLRERLSDELGREVGIYPETKHPTYFASIGKPLEPALVDQLDDAGLNHSGAPVFVQSFETTNLRKLDDELKVPLVQLLSAQGAPADLVAAGDSRTYADLITPTGLADIATYAAGIGPDKNMVVASNADQTLGAPTSLVADAHAVDLLVHPYTFRNENQFLPANLRSAGSPADYGDVFAEYAAFFAAGVDGVFADNPDTALAAVRGMNT</sequence>
<dbReference type="EMBL" id="JBHUCP010000009">
    <property type="protein sequence ID" value="MFD1530743.1"/>
    <property type="molecule type" value="Genomic_DNA"/>
</dbReference>
<evidence type="ECO:0000256" key="4">
    <source>
        <dbReference type="ARBA" id="ARBA00022798"/>
    </source>
</evidence>
<evidence type="ECO:0000259" key="7">
    <source>
        <dbReference type="PROSITE" id="PS51704"/>
    </source>
</evidence>
<protein>
    <recommendedName>
        <fullName evidence="2">glycerophosphodiester phosphodiesterase</fullName>
        <ecNumber evidence="2">3.1.4.46</ecNumber>
    </recommendedName>
</protein>
<gene>
    <name evidence="8" type="ORF">ACFSCY_14950</name>
</gene>
<dbReference type="InterPro" id="IPR017946">
    <property type="entry name" value="PLC-like_Pdiesterase_TIM-brl"/>
</dbReference>
<keyword evidence="3" id="KW-0732">Signal</keyword>